<name>A0ABQ5Z978_9SPHN</name>
<comment type="caution">
    <text evidence="2">The sequence shown here is derived from an EMBL/GenBank/DDBJ whole genome shotgun (WGS) entry which is preliminary data.</text>
</comment>
<dbReference type="Gene3D" id="1.10.30.50">
    <property type="match status" value="1"/>
</dbReference>
<keyword evidence="3" id="KW-1185">Reference proteome</keyword>
<dbReference type="CDD" id="cd00085">
    <property type="entry name" value="HNHc"/>
    <property type="match status" value="1"/>
</dbReference>
<sequence length="211" mass="23437">MEVRVPITVGDIVEALSALGGEAHLAQITEAVRKIATPPLPPSTENVIRGRLQEHSSDAQSFKGKRDLFRSVHGVAARRGIWALREDELQPKNLDAMYDDAEPSAFEGALKLRQHLRRERSKKLVSDFKAQLEDFRCSVCKFDFEAKYGKIGAGFIEAHHIIPVAMIEPGVATKLSDLVAVCSNCHRMLHRDGLITWVELQSLLQTSTSDP</sequence>
<dbReference type="InterPro" id="IPR003615">
    <property type="entry name" value="HNH_nuc"/>
</dbReference>
<proteinExistence type="predicted"/>
<accession>A0ABQ5Z978</accession>
<dbReference type="InterPro" id="IPR002711">
    <property type="entry name" value="HNH"/>
</dbReference>
<evidence type="ECO:0000313" key="3">
    <source>
        <dbReference type="Proteomes" id="UP001156703"/>
    </source>
</evidence>
<gene>
    <name evidence="2" type="ORF">GCM10007925_22460</name>
</gene>
<reference evidence="3" key="1">
    <citation type="journal article" date="2019" name="Int. J. Syst. Evol. Microbiol.">
        <title>The Global Catalogue of Microorganisms (GCM) 10K type strain sequencing project: providing services to taxonomists for standard genome sequencing and annotation.</title>
        <authorList>
            <consortium name="The Broad Institute Genomics Platform"/>
            <consortium name="The Broad Institute Genome Sequencing Center for Infectious Disease"/>
            <person name="Wu L."/>
            <person name="Ma J."/>
        </authorList>
    </citation>
    <scope>NUCLEOTIDE SEQUENCE [LARGE SCALE GENOMIC DNA]</scope>
    <source>
        <strain evidence="3">NBRC 102146</strain>
    </source>
</reference>
<organism evidence="2 3">
    <name type="scientific">Sphingomonas astaxanthinifaciens DSM 22298</name>
    <dbReference type="NCBI Taxonomy" id="1123267"/>
    <lineage>
        <taxon>Bacteria</taxon>
        <taxon>Pseudomonadati</taxon>
        <taxon>Pseudomonadota</taxon>
        <taxon>Alphaproteobacteria</taxon>
        <taxon>Sphingomonadales</taxon>
        <taxon>Sphingomonadaceae</taxon>
        <taxon>Sphingomonas</taxon>
    </lineage>
</organism>
<dbReference type="EMBL" id="BSOO01000028">
    <property type="protein sequence ID" value="GLR48529.1"/>
    <property type="molecule type" value="Genomic_DNA"/>
</dbReference>
<evidence type="ECO:0000259" key="1">
    <source>
        <dbReference type="Pfam" id="PF01844"/>
    </source>
</evidence>
<protein>
    <recommendedName>
        <fullName evidence="1">HNH domain-containing protein</fullName>
    </recommendedName>
</protein>
<feature type="domain" description="HNH" evidence="1">
    <location>
        <begin position="137"/>
        <end position="191"/>
    </location>
</feature>
<dbReference type="Pfam" id="PF01844">
    <property type="entry name" value="HNH"/>
    <property type="match status" value="1"/>
</dbReference>
<evidence type="ECO:0000313" key="2">
    <source>
        <dbReference type="EMBL" id="GLR48529.1"/>
    </source>
</evidence>
<dbReference type="Proteomes" id="UP001156703">
    <property type="component" value="Unassembled WGS sequence"/>
</dbReference>